<dbReference type="InterPro" id="IPR050693">
    <property type="entry name" value="Hsp70_NEF-Inhibitors"/>
</dbReference>
<evidence type="ECO:0000313" key="8">
    <source>
        <dbReference type="EMBL" id="OAG10795.1"/>
    </source>
</evidence>
<organism evidence="8 9">
    <name type="scientific">Paraphaeosphaeria sporulosa</name>
    <dbReference type="NCBI Taxonomy" id="1460663"/>
    <lineage>
        <taxon>Eukaryota</taxon>
        <taxon>Fungi</taxon>
        <taxon>Dikarya</taxon>
        <taxon>Ascomycota</taxon>
        <taxon>Pezizomycotina</taxon>
        <taxon>Dothideomycetes</taxon>
        <taxon>Pleosporomycetidae</taxon>
        <taxon>Pleosporales</taxon>
        <taxon>Massarineae</taxon>
        <taxon>Didymosphaeriaceae</taxon>
        <taxon>Paraphaeosphaeria</taxon>
    </lineage>
</organism>
<protein>
    <submittedName>
        <fullName evidence="8">Fes1-domain-containing protein</fullName>
    </submittedName>
</protein>
<name>A0A177CTD7_9PLEO</name>
<dbReference type="InterPro" id="IPR016024">
    <property type="entry name" value="ARM-type_fold"/>
</dbReference>
<dbReference type="Pfam" id="PF13646">
    <property type="entry name" value="HEAT_2"/>
    <property type="match status" value="1"/>
</dbReference>
<dbReference type="InterPro" id="IPR013918">
    <property type="entry name" value="Nucleotide_exch_fac_Fes1"/>
</dbReference>
<evidence type="ECO:0000256" key="1">
    <source>
        <dbReference type="ARBA" id="ARBA00004496"/>
    </source>
</evidence>
<comment type="subcellular location">
    <subcellularLocation>
        <location evidence="1">Cytoplasm</location>
    </subcellularLocation>
</comment>
<dbReference type="FunCoup" id="A0A177CTD7">
    <property type="interactions" value="202"/>
</dbReference>
<comment type="function">
    <text evidence="6">Functions as a nucleotide exchange factor (NEF) for Hsp70 chaperones which accelerates the release of ADP. Required for fully efficient Hsp70-mediated folding of proteins.</text>
</comment>
<sequence length="220" mass="24628">MNNPKFNDLLKWGIENSEVSRNDPNAPKNPNTQLDPQTLQEILSGMSGPSDADMMKYKMEVIQHPEATLEQKVIAFEDFEMMIQGIDNANNLEPLKLWTPLIEQLEHEEADLRKYAAWCAGTAVENNVKAQERCTDSSWLLLLGALPTLVKLATEDSNEAVRKKAVRALSCATRNYQPALDAVVDSVPATFKPEKELDATDMDSVDILIDKLRTDATRAR</sequence>
<evidence type="ECO:0000256" key="4">
    <source>
        <dbReference type="ARBA" id="ARBA00022737"/>
    </source>
</evidence>
<dbReference type="Pfam" id="PF08609">
    <property type="entry name" value="Fes1"/>
    <property type="match status" value="1"/>
</dbReference>
<dbReference type="SUPFAM" id="SSF48371">
    <property type="entry name" value="ARM repeat"/>
    <property type="match status" value="1"/>
</dbReference>
<dbReference type="Proteomes" id="UP000077069">
    <property type="component" value="Unassembled WGS sequence"/>
</dbReference>
<gene>
    <name evidence="8" type="ORF">CC84DRAFT_1081660</name>
</gene>
<proteinExistence type="inferred from homology"/>
<dbReference type="InterPro" id="IPR011989">
    <property type="entry name" value="ARM-like"/>
</dbReference>
<keyword evidence="4" id="KW-0677">Repeat</keyword>
<keyword evidence="9" id="KW-1185">Reference proteome</keyword>
<dbReference type="GO" id="GO:0000774">
    <property type="term" value="F:adenyl-nucleotide exchange factor activity"/>
    <property type="evidence" value="ECO:0007669"/>
    <property type="project" value="TreeGrafter"/>
</dbReference>
<comment type="similarity">
    <text evidence="2">Belongs to the FES1 family.</text>
</comment>
<dbReference type="OrthoDB" id="10250458at2759"/>
<feature type="domain" description="Nucleotide exchange factor Fes1" evidence="7">
    <location>
        <begin position="7"/>
        <end position="92"/>
    </location>
</feature>
<evidence type="ECO:0000256" key="6">
    <source>
        <dbReference type="ARBA" id="ARBA00024912"/>
    </source>
</evidence>
<evidence type="ECO:0000259" key="7">
    <source>
        <dbReference type="Pfam" id="PF08609"/>
    </source>
</evidence>
<dbReference type="PANTHER" id="PTHR19316">
    <property type="entry name" value="PROTEIN FOLDING REGULATOR"/>
    <property type="match status" value="1"/>
</dbReference>
<evidence type="ECO:0000256" key="2">
    <source>
        <dbReference type="ARBA" id="ARBA00011045"/>
    </source>
</evidence>
<dbReference type="Gene3D" id="1.25.10.10">
    <property type="entry name" value="Leucine-rich Repeat Variant"/>
    <property type="match status" value="1"/>
</dbReference>
<keyword evidence="3" id="KW-0963">Cytoplasm</keyword>
<keyword evidence="5" id="KW-0810">Translation regulation</keyword>
<dbReference type="PANTHER" id="PTHR19316:SF18">
    <property type="entry name" value="HSP70-BINDING PROTEIN 1"/>
    <property type="match status" value="1"/>
</dbReference>
<evidence type="ECO:0000313" key="9">
    <source>
        <dbReference type="Proteomes" id="UP000077069"/>
    </source>
</evidence>
<dbReference type="GO" id="GO:0006417">
    <property type="term" value="P:regulation of translation"/>
    <property type="evidence" value="ECO:0007669"/>
    <property type="project" value="UniProtKB-KW"/>
</dbReference>
<dbReference type="RefSeq" id="XP_018041160.1">
    <property type="nucleotide sequence ID" value="XM_018173935.1"/>
</dbReference>
<dbReference type="GO" id="GO:0005783">
    <property type="term" value="C:endoplasmic reticulum"/>
    <property type="evidence" value="ECO:0007669"/>
    <property type="project" value="TreeGrafter"/>
</dbReference>
<dbReference type="FunFam" id="1.25.10.10:FF:000434">
    <property type="entry name" value="Hsp70 nucleotide exchange factor fes1"/>
    <property type="match status" value="1"/>
</dbReference>
<dbReference type="InParanoid" id="A0A177CTD7"/>
<dbReference type="GeneID" id="28757421"/>
<evidence type="ECO:0000256" key="3">
    <source>
        <dbReference type="ARBA" id="ARBA00022490"/>
    </source>
</evidence>
<evidence type="ECO:0000256" key="5">
    <source>
        <dbReference type="ARBA" id="ARBA00022845"/>
    </source>
</evidence>
<accession>A0A177CTD7</accession>
<dbReference type="AlphaFoldDB" id="A0A177CTD7"/>
<dbReference type="STRING" id="1460663.A0A177CTD7"/>
<reference evidence="8 9" key="1">
    <citation type="submission" date="2016-05" db="EMBL/GenBank/DDBJ databases">
        <title>Comparative analysis of secretome profiles of manganese(II)-oxidizing ascomycete fungi.</title>
        <authorList>
            <consortium name="DOE Joint Genome Institute"/>
            <person name="Zeiner C.A."/>
            <person name="Purvine S.O."/>
            <person name="Zink E.M."/>
            <person name="Wu S."/>
            <person name="Pasa-Tolic L."/>
            <person name="Chaput D.L."/>
            <person name="Haridas S."/>
            <person name="Grigoriev I.V."/>
            <person name="Santelli C.M."/>
            <person name="Hansel C.M."/>
        </authorList>
    </citation>
    <scope>NUCLEOTIDE SEQUENCE [LARGE SCALE GENOMIC DNA]</scope>
    <source>
        <strain evidence="8 9">AP3s5-JAC2a</strain>
    </source>
</reference>
<dbReference type="EMBL" id="KV441549">
    <property type="protein sequence ID" value="OAG10795.1"/>
    <property type="molecule type" value="Genomic_DNA"/>
</dbReference>